<keyword evidence="1" id="KW-0433">Leucine-rich repeat</keyword>
<sequence length="977" mass="110510">MAVFLLPKEVSADKTSLCKWQTLLPGPLQQSHFCRMTTPPFWMDDADVQKVIRNAWPQLVHFLSHHPEWVLRKAKQLLPGVALNEIEGTASSHEKVSLVLDMFLKAADVDAPVFKAFVQSVCMECNLPMHLEIVFMSVSGEGQGREDLEGASACFPSTSTRLERRRPWSSPANNNNGKQSKQQRLDSAERYRQLITTSMLQRYGMIRAAEATEPKAQPSPFSQTFVNLVIRQSKGGRMRERGEIALHDTEEHRNTTLRLSELFESVHMGTTKVVLLLGKPGMGKTRLMHQICQQWAEGGLPQFQLIFFFEFRQLNLISRKLSLQELLFDFFLRPEDCPDAVFEHILEDAQRTLVIFDGLDEFVENVQLPGPPHTIFPDPLNPLSISDLFASLCLGKFLPGSTVLVTTRPKIVPDALLKTDTLLAEIWGFDREKVEEYVGYFFHQHSLKEKAIAHLKSNGKLLSMCYIPALCNIVCICLEYLLLHDAGRVQLPQTMTQFYIEMLLTFIGKDQKLRALSEEVDLSQHEATLAGLSELAFKGLEGNKMLFYAGEVPEDVKDFACLYGLLVSFEVKTSNGHTQAGYTFVHFSLQEFFAALFLLTSKAVDGNFLKQNFFLRSKWTMKREARVPFTENCHIFLSGLSSRGCQKFLSSLAGQCDAQVQERQAIIVQMLKKLGDASLTGPRIAELCHCVHETQDQELARHVGKQLNFRYQFRNLRLMPLDMAALAFVISSSHPHLVCLDFVGCPMEVDYLDVFGSCENIKSLSFRSRRCGNEFAAVLSKTLPKIKCLTTFQLAGGNISTPGLEDLMRAFPNCHQLEDINLQDNRLKRQEMIKTTEIFSTVDKLKKLDLSYNKLSVSTVLAFSRAAAVCPNVTKLHIRKDVLIVSFTGQSSKSQRLKEEGIKEERDVPKPSTLILRLQDCQFDSQWVEELAEVLQRCSHLSEIDLSGNRLGDEGCRKLMKMVPRMCISGPLKTHHN</sequence>
<feature type="region of interest" description="Disordered" evidence="5">
    <location>
        <begin position="147"/>
        <end position="186"/>
    </location>
</feature>
<evidence type="ECO:0000313" key="9">
    <source>
        <dbReference type="EMBL" id="CAI5781886.1"/>
    </source>
</evidence>
<dbReference type="GO" id="GO:0045348">
    <property type="term" value="P:positive regulation of MHC class II biosynthetic process"/>
    <property type="evidence" value="ECO:0007669"/>
    <property type="project" value="TreeGrafter"/>
</dbReference>
<evidence type="ECO:0000256" key="2">
    <source>
        <dbReference type="ARBA" id="ARBA00022737"/>
    </source>
</evidence>
<dbReference type="Pfam" id="PF13516">
    <property type="entry name" value="LRR_6"/>
    <property type="match status" value="1"/>
</dbReference>
<dbReference type="Gene3D" id="3.40.50.300">
    <property type="entry name" value="P-loop containing nucleotide triphosphate hydrolases"/>
    <property type="match status" value="1"/>
</dbReference>
<dbReference type="InterPro" id="IPR032675">
    <property type="entry name" value="LRR_dom_sf"/>
</dbReference>
<dbReference type="InterPro" id="IPR027417">
    <property type="entry name" value="P-loop_NTPase"/>
</dbReference>
<evidence type="ECO:0000259" key="7">
    <source>
        <dbReference type="Pfam" id="PF17776"/>
    </source>
</evidence>
<feature type="domain" description="NLRC5 atypical caspase recruitment" evidence="8">
    <location>
        <begin position="43"/>
        <end position="140"/>
    </location>
</feature>
<feature type="compositionally biased region" description="Polar residues" evidence="5">
    <location>
        <begin position="170"/>
        <end position="182"/>
    </location>
</feature>
<keyword evidence="3" id="KW-0547">Nucleotide-binding</keyword>
<dbReference type="PANTHER" id="PTHR47189">
    <property type="entry name" value="MHC CLASS II TRANSACTIVATOR"/>
    <property type="match status" value="1"/>
</dbReference>
<proteinExistence type="predicted"/>
<dbReference type="Gene3D" id="3.80.10.10">
    <property type="entry name" value="Ribonuclease Inhibitor"/>
    <property type="match status" value="1"/>
</dbReference>
<protein>
    <submittedName>
        <fullName evidence="9">Protein NLRC5 isoform X1</fullName>
    </submittedName>
</protein>
<keyword evidence="4" id="KW-0067">ATP-binding</keyword>
<evidence type="ECO:0000256" key="5">
    <source>
        <dbReference type="SAM" id="MobiDB-lite"/>
    </source>
</evidence>
<dbReference type="GO" id="GO:0045944">
    <property type="term" value="P:positive regulation of transcription by RNA polymerase II"/>
    <property type="evidence" value="ECO:0007669"/>
    <property type="project" value="TreeGrafter"/>
</dbReference>
<dbReference type="InterPro" id="IPR041267">
    <property type="entry name" value="NLRP_HD2"/>
</dbReference>
<organism evidence="9 10">
    <name type="scientific">Podarcis lilfordi</name>
    <name type="common">Lilford's wall lizard</name>
    <dbReference type="NCBI Taxonomy" id="74358"/>
    <lineage>
        <taxon>Eukaryota</taxon>
        <taxon>Metazoa</taxon>
        <taxon>Chordata</taxon>
        <taxon>Craniata</taxon>
        <taxon>Vertebrata</taxon>
        <taxon>Euteleostomi</taxon>
        <taxon>Lepidosauria</taxon>
        <taxon>Squamata</taxon>
        <taxon>Bifurcata</taxon>
        <taxon>Unidentata</taxon>
        <taxon>Episquamata</taxon>
        <taxon>Laterata</taxon>
        <taxon>Lacertibaenia</taxon>
        <taxon>Lacertidae</taxon>
        <taxon>Podarcis</taxon>
    </lineage>
</organism>
<evidence type="ECO:0000259" key="8">
    <source>
        <dbReference type="Pfam" id="PF18461"/>
    </source>
</evidence>
<dbReference type="InterPro" id="IPR041210">
    <property type="entry name" value="NLRC5_atypical_Card"/>
</dbReference>
<evidence type="ECO:0000313" key="10">
    <source>
        <dbReference type="Proteomes" id="UP001178461"/>
    </source>
</evidence>
<dbReference type="Pfam" id="PF17776">
    <property type="entry name" value="NLRC4_HD2"/>
    <property type="match status" value="1"/>
</dbReference>
<dbReference type="EMBL" id="OX395133">
    <property type="protein sequence ID" value="CAI5781886.1"/>
    <property type="molecule type" value="Genomic_DNA"/>
</dbReference>
<dbReference type="Pfam" id="PF05729">
    <property type="entry name" value="NACHT"/>
    <property type="match status" value="1"/>
</dbReference>
<dbReference type="SUPFAM" id="SSF52047">
    <property type="entry name" value="RNI-like"/>
    <property type="match status" value="1"/>
</dbReference>
<dbReference type="AlphaFoldDB" id="A0AA35PAL4"/>
<dbReference type="GO" id="GO:0045345">
    <property type="term" value="P:positive regulation of MHC class I biosynthetic process"/>
    <property type="evidence" value="ECO:0007669"/>
    <property type="project" value="TreeGrafter"/>
</dbReference>
<dbReference type="FunFam" id="3.40.50.300:FF:001028">
    <property type="entry name" value="Class II major histocompatibility complex transactivator"/>
    <property type="match status" value="1"/>
</dbReference>
<keyword evidence="2" id="KW-0677">Repeat</keyword>
<dbReference type="Pfam" id="PF18461">
    <property type="entry name" value="Atypical_Card"/>
    <property type="match status" value="1"/>
</dbReference>
<evidence type="ECO:0000259" key="6">
    <source>
        <dbReference type="Pfam" id="PF05729"/>
    </source>
</evidence>
<evidence type="ECO:0000256" key="4">
    <source>
        <dbReference type="ARBA" id="ARBA00022840"/>
    </source>
</evidence>
<dbReference type="SUPFAM" id="SSF52540">
    <property type="entry name" value="P-loop containing nucleoside triphosphate hydrolases"/>
    <property type="match status" value="1"/>
</dbReference>
<dbReference type="Gene3D" id="1.10.533.20">
    <property type="match status" value="1"/>
</dbReference>
<gene>
    <name evidence="9" type="ORF">PODLI_1B027133</name>
</gene>
<evidence type="ECO:0000256" key="3">
    <source>
        <dbReference type="ARBA" id="ARBA00022741"/>
    </source>
</evidence>
<reference evidence="9" key="1">
    <citation type="submission" date="2022-12" db="EMBL/GenBank/DDBJ databases">
        <authorList>
            <person name="Alioto T."/>
            <person name="Alioto T."/>
            <person name="Gomez Garrido J."/>
        </authorList>
    </citation>
    <scope>NUCLEOTIDE SEQUENCE</scope>
</reference>
<dbReference type="SMART" id="SM00368">
    <property type="entry name" value="LRR_RI"/>
    <property type="match status" value="3"/>
</dbReference>
<dbReference type="InterPro" id="IPR007111">
    <property type="entry name" value="NACHT_NTPase"/>
</dbReference>
<dbReference type="PANTHER" id="PTHR47189:SF1">
    <property type="entry name" value="MHC CLASS II TRANSACTIVATOR"/>
    <property type="match status" value="1"/>
</dbReference>
<dbReference type="InterPro" id="IPR001611">
    <property type="entry name" value="Leu-rich_rpt"/>
</dbReference>
<feature type="domain" description="NACHT" evidence="6">
    <location>
        <begin position="273"/>
        <end position="444"/>
    </location>
</feature>
<accession>A0AA35PAL4</accession>
<dbReference type="Proteomes" id="UP001178461">
    <property type="component" value="Chromosome 8"/>
</dbReference>
<keyword evidence="10" id="KW-1185">Reference proteome</keyword>
<evidence type="ECO:0000256" key="1">
    <source>
        <dbReference type="ARBA" id="ARBA00022614"/>
    </source>
</evidence>
<dbReference type="GO" id="GO:0005524">
    <property type="term" value="F:ATP binding"/>
    <property type="evidence" value="ECO:0007669"/>
    <property type="project" value="UniProtKB-KW"/>
</dbReference>
<name>A0AA35PAL4_9SAUR</name>
<feature type="domain" description="NACHT LRR and PYD" evidence="7">
    <location>
        <begin position="586"/>
        <end position="701"/>
    </location>
</feature>